<comment type="similarity">
    <text evidence="6">Belongs to the TRAFAC class translation factor GTPase superfamily. Classic translation factor GTPase family. CysN/NodQ subfamily.</text>
</comment>
<dbReference type="EC" id="2.7.7.4" evidence="6"/>
<dbReference type="PROSITE" id="PS00301">
    <property type="entry name" value="G_TR_1"/>
    <property type="match status" value="1"/>
</dbReference>
<comment type="subunit">
    <text evidence="6">Heterodimer composed of CysD, the smaller subunit, and CysN.</text>
</comment>
<evidence type="ECO:0000256" key="3">
    <source>
        <dbReference type="ARBA" id="ARBA00022741"/>
    </source>
</evidence>
<evidence type="ECO:0000256" key="5">
    <source>
        <dbReference type="ARBA" id="ARBA00023134"/>
    </source>
</evidence>
<name>B6BKH2_SULGG</name>
<dbReference type="AlphaFoldDB" id="B6BKH2"/>
<protein>
    <recommendedName>
        <fullName evidence="6">Sulfate adenylyltransferase subunit 1</fullName>
        <ecNumber evidence="6">2.7.7.4</ecNumber>
    </recommendedName>
    <alternativeName>
        <fullName evidence="6">ATP-sulfurylase large subunit</fullName>
    </alternativeName>
    <alternativeName>
        <fullName evidence="6">Sulfate adenylate transferase</fullName>
        <shortName evidence="6">SAT</shortName>
    </alternativeName>
</protein>
<dbReference type="GO" id="GO:0000103">
    <property type="term" value="P:sulfate assimilation"/>
    <property type="evidence" value="ECO:0007669"/>
    <property type="project" value="UniProtKB-UniRule"/>
</dbReference>
<dbReference type="STRING" id="929558.SMGD1_0500"/>
<dbReference type="Pfam" id="PF22594">
    <property type="entry name" value="GTP-eEF1A_C"/>
    <property type="match status" value="1"/>
</dbReference>
<evidence type="ECO:0000256" key="2">
    <source>
        <dbReference type="ARBA" id="ARBA00022695"/>
    </source>
</evidence>
<dbReference type="InterPro" id="IPR027417">
    <property type="entry name" value="P-loop_NTPase"/>
</dbReference>
<dbReference type="EMBL" id="AFRZ01000001">
    <property type="protein sequence ID" value="EHP29027.1"/>
    <property type="molecule type" value="Genomic_DNA"/>
</dbReference>
<keyword evidence="2 6" id="KW-0548">Nucleotidyltransferase</keyword>
<dbReference type="InterPro" id="IPR011779">
    <property type="entry name" value="SO4_adenylTrfase_lsu"/>
</dbReference>
<dbReference type="HAMAP" id="MF_00062">
    <property type="entry name" value="Sulf_adenylyltr_sub1"/>
    <property type="match status" value="1"/>
</dbReference>
<dbReference type="Pfam" id="PF00009">
    <property type="entry name" value="GTP_EFTU"/>
    <property type="match status" value="1"/>
</dbReference>
<evidence type="ECO:0000256" key="4">
    <source>
        <dbReference type="ARBA" id="ARBA00022840"/>
    </source>
</evidence>
<dbReference type="SUPFAM" id="SSF52540">
    <property type="entry name" value="P-loop containing nucleoside triphosphate hydrolases"/>
    <property type="match status" value="1"/>
</dbReference>
<keyword evidence="5 6" id="KW-0342">GTP-binding</keyword>
<dbReference type="CDD" id="cd04095">
    <property type="entry name" value="CysN_NoDQ_III"/>
    <property type="match status" value="1"/>
</dbReference>
<dbReference type="Gene3D" id="2.40.30.10">
    <property type="entry name" value="Translation factors"/>
    <property type="match status" value="2"/>
</dbReference>
<dbReference type="NCBIfam" id="TIGR00231">
    <property type="entry name" value="small_GTP"/>
    <property type="match status" value="1"/>
</dbReference>
<dbReference type="eggNOG" id="COG2895">
    <property type="taxonomic scope" value="Bacteria"/>
</dbReference>
<evidence type="ECO:0000313" key="9">
    <source>
        <dbReference type="Proteomes" id="UP000006431"/>
    </source>
</evidence>
<dbReference type="NCBIfam" id="NF003478">
    <property type="entry name" value="PRK05124.1"/>
    <property type="match status" value="1"/>
</dbReference>
<dbReference type="GO" id="GO:0005524">
    <property type="term" value="F:ATP binding"/>
    <property type="evidence" value="ECO:0007669"/>
    <property type="project" value="UniProtKB-KW"/>
</dbReference>
<dbReference type="NCBIfam" id="TIGR02034">
    <property type="entry name" value="CysN"/>
    <property type="match status" value="1"/>
</dbReference>
<dbReference type="PANTHER" id="PTHR23115">
    <property type="entry name" value="TRANSLATION FACTOR"/>
    <property type="match status" value="1"/>
</dbReference>
<dbReference type="PATRIC" id="fig|929558.5.peg.498"/>
<dbReference type="InterPro" id="IPR009000">
    <property type="entry name" value="Transl_B-barrel_sf"/>
</dbReference>
<dbReference type="PROSITE" id="PS51722">
    <property type="entry name" value="G_TR_2"/>
    <property type="match status" value="1"/>
</dbReference>
<dbReference type="InterPro" id="IPR054696">
    <property type="entry name" value="GTP-eEF1A_C"/>
</dbReference>
<comment type="function">
    <text evidence="6">With CysD forms the ATP sulfurylase (ATPS) that catalyzes the adenylation of sulfate producing adenosine 5'-phosphosulfate (APS) and diphosphate, the first enzymatic step in sulfur assimilation pathway. APS synthesis involves the formation of a high-energy phosphoric-sulfuric acid anhydride bond driven by GTP hydrolysis by CysN coupled to ATP hydrolysis by CysD.</text>
</comment>
<gene>
    <name evidence="8" type="primary">cysN1</name>
    <name evidence="6" type="synonym">cysN</name>
    <name evidence="8" type="ORF">SMGD1_0500</name>
</gene>
<dbReference type="InterPro" id="IPR031157">
    <property type="entry name" value="G_TR_CS"/>
</dbReference>
<dbReference type="PRINTS" id="PR00315">
    <property type="entry name" value="ELONGATNFCT"/>
</dbReference>
<accession>B6BKH2</accession>
<keyword evidence="9" id="KW-1185">Reference proteome</keyword>
<organism evidence="8 9">
    <name type="scientific">Sulfurimonas gotlandica (strain DSM 19862 / JCM 16533 / GD1)</name>
    <dbReference type="NCBI Taxonomy" id="929558"/>
    <lineage>
        <taxon>Bacteria</taxon>
        <taxon>Pseudomonadati</taxon>
        <taxon>Campylobacterota</taxon>
        <taxon>Epsilonproteobacteria</taxon>
        <taxon>Campylobacterales</taxon>
        <taxon>Sulfurimonadaceae</taxon>
        <taxon>Sulfurimonas</taxon>
    </lineage>
</organism>
<dbReference type="InterPro" id="IPR050100">
    <property type="entry name" value="TRAFAC_GTPase_members"/>
</dbReference>
<feature type="domain" description="Tr-type G" evidence="7">
    <location>
        <begin position="22"/>
        <end position="240"/>
    </location>
</feature>
<dbReference type="InterPro" id="IPR044139">
    <property type="entry name" value="CysN_NoDQ_III"/>
</dbReference>
<accession>H1FVA1</accession>
<comment type="pathway">
    <text evidence="6">Sulfur metabolism; hydrogen sulfide biosynthesis; sulfite from sulfate: step 1/3.</text>
</comment>
<dbReference type="InterPro" id="IPR005225">
    <property type="entry name" value="Small_GTP-bd"/>
</dbReference>
<sequence length="486" mass="55069">MANKSDLISQNIEQYLTEHENKKILRFITCGSVDDGKSTLIGRLLYDSKMIFEDQLSAIKKDSKKSGTTGNNIDLALLVDGLQSEREQGITIDVAYRYFSTDKRKFIIADTPGHEQYTRNMATGASTADLAIILIDARQGVLTQTKRHSYIASLLGIKNLVVAINKMDLINFSKIRFEEIKEEYQSVIPNLPNNENINVTYIPISALDGDNIVNRSKKTEWYDGKSLMETLHTIEVFTNSKQLTSNLRFPVQYVNRPHLNFRGFVGTIASGGMKVGDEITILPSRKTSKVKSIITPDIKDLRAKSYKESAETALEAFAPMAVTITLEDEIDISRGDMIVKSDSIPEVSNNLHVMIVWMSEEPMRLNKKYIIKRATSVLNGSFTDIKFKKDINTFKELQSDKLELNDIAQCTLNIDREIALDTYSKNRYTGSFIIIDKYTNSTIGAGMITCSERSNLKAKIKDYTKEEIELNREIREKFPEWECKAI</sequence>
<comment type="catalytic activity">
    <reaction evidence="6">
        <text>sulfate + ATP + H(+) = adenosine 5'-phosphosulfate + diphosphate</text>
        <dbReference type="Rhea" id="RHEA:18133"/>
        <dbReference type="ChEBI" id="CHEBI:15378"/>
        <dbReference type="ChEBI" id="CHEBI:16189"/>
        <dbReference type="ChEBI" id="CHEBI:30616"/>
        <dbReference type="ChEBI" id="CHEBI:33019"/>
        <dbReference type="ChEBI" id="CHEBI:58243"/>
        <dbReference type="EC" id="2.7.7.4"/>
    </reaction>
</comment>
<dbReference type="FunFam" id="3.40.50.300:FF:000119">
    <property type="entry name" value="Sulfate adenylyltransferase subunit 1"/>
    <property type="match status" value="1"/>
</dbReference>
<dbReference type="CDD" id="cd03695">
    <property type="entry name" value="CysN_NodQ_II"/>
    <property type="match status" value="1"/>
</dbReference>
<dbReference type="GO" id="GO:0070814">
    <property type="term" value="P:hydrogen sulfide biosynthetic process"/>
    <property type="evidence" value="ECO:0007669"/>
    <property type="project" value="UniProtKB-UniRule"/>
</dbReference>
<keyword evidence="3 6" id="KW-0547">Nucleotide-binding</keyword>
<dbReference type="InterPro" id="IPR009001">
    <property type="entry name" value="Transl_elong_EF1A/Init_IF2_C"/>
</dbReference>
<dbReference type="CDD" id="cd04166">
    <property type="entry name" value="CysN_ATPS"/>
    <property type="match status" value="1"/>
</dbReference>
<dbReference type="UniPathway" id="UPA00140">
    <property type="reaction ID" value="UER00204"/>
</dbReference>
<reference evidence="8 9" key="1">
    <citation type="journal article" date="2012" name="Proc. Natl. Acad. Sci. U.S.A.">
        <title>Genome and physiology of a model Epsilonproteobacterium responsible for sulfide detoxification in marine oxygen depletion zones.</title>
        <authorList>
            <person name="Grote J."/>
            <person name="Schott T."/>
            <person name="Bruckner C.G."/>
            <person name="Glockner F.O."/>
            <person name="Jost G."/>
            <person name="Teeling H."/>
            <person name="Labrenz M."/>
            <person name="Jurgens K."/>
        </authorList>
    </citation>
    <scope>NUCLEOTIDE SEQUENCE [LARGE SCALE GENOMIC DNA]</scope>
    <source>
        <strain evidence="8 9">GD1</strain>
    </source>
</reference>
<dbReference type="HOGENOM" id="CLU_007265_5_2_7"/>
<feature type="binding site" evidence="6">
    <location>
        <begin position="165"/>
        <end position="168"/>
    </location>
    <ligand>
        <name>GTP</name>
        <dbReference type="ChEBI" id="CHEBI:37565"/>
    </ligand>
</feature>
<dbReference type="SUPFAM" id="SSF50447">
    <property type="entry name" value="Translation proteins"/>
    <property type="match status" value="1"/>
</dbReference>
<dbReference type="OrthoDB" id="9804504at2"/>
<evidence type="ECO:0000313" key="8">
    <source>
        <dbReference type="EMBL" id="EHP29027.1"/>
    </source>
</evidence>
<dbReference type="Gene3D" id="3.40.50.300">
    <property type="entry name" value="P-loop containing nucleotide triphosphate hydrolases"/>
    <property type="match status" value="1"/>
</dbReference>
<dbReference type="InterPro" id="IPR041757">
    <property type="entry name" value="CysN_GTP-bd"/>
</dbReference>
<evidence type="ECO:0000256" key="1">
    <source>
        <dbReference type="ARBA" id="ARBA00022679"/>
    </source>
</evidence>
<keyword evidence="1 6" id="KW-0808">Transferase</keyword>
<evidence type="ECO:0000256" key="6">
    <source>
        <dbReference type="HAMAP-Rule" id="MF_00062"/>
    </source>
</evidence>
<dbReference type="SUPFAM" id="SSF50465">
    <property type="entry name" value="EF-Tu/eEF-1alpha/eIF2-gamma C-terminal domain"/>
    <property type="match status" value="1"/>
</dbReference>
<dbReference type="InterPro" id="IPR000795">
    <property type="entry name" value="T_Tr_GTP-bd_dom"/>
</dbReference>
<dbReference type="Proteomes" id="UP000006431">
    <property type="component" value="Unassembled WGS sequence"/>
</dbReference>
<dbReference type="GO" id="GO:0004781">
    <property type="term" value="F:sulfate adenylyltransferase (ATP) activity"/>
    <property type="evidence" value="ECO:0007669"/>
    <property type="project" value="UniProtKB-UniRule"/>
</dbReference>
<keyword evidence="4 6" id="KW-0067">ATP-binding</keyword>
<comment type="caution">
    <text evidence="8">The sequence shown here is derived from an EMBL/GenBank/DDBJ whole genome shotgun (WGS) entry which is preliminary data.</text>
</comment>
<evidence type="ECO:0000259" key="7">
    <source>
        <dbReference type="PROSITE" id="PS51722"/>
    </source>
</evidence>
<proteinExistence type="inferred from homology"/>
<feature type="binding site" evidence="6">
    <location>
        <begin position="31"/>
        <end position="38"/>
    </location>
    <ligand>
        <name>GTP</name>
        <dbReference type="ChEBI" id="CHEBI:37565"/>
    </ligand>
</feature>
<dbReference type="RefSeq" id="WP_008338005.1">
    <property type="nucleotide sequence ID" value="NZ_AFRZ01000001.1"/>
</dbReference>
<dbReference type="GO" id="GO:0005525">
    <property type="term" value="F:GTP binding"/>
    <property type="evidence" value="ECO:0007669"/>
    <property type="project" value="UniProtKB-UniRule"/>
</dbReference>
<feature type="binding site" evidence="6">
    <location>
        <begin position="110"/>
        <end position="114"/>
    </location>
    <ligand>
        <name>GTP</name>
        <dbReference type="ChEBI" id="CHEBI:37565"/>
    </ligand>
</feature>
<dbReference type="InterPro" id="IPR044138">
    <property type="entry name" value="CysN_II"/>
</dbReference>
<dbReference type="GO" id="GO:0003924">
    <property type="term" value="F:GTPase activity"/>
    <property type="evidence" value="ECO:0007669"/>
    <property type="project" value="InterPro"/>
</dbReference>